<keyword evidence="1" id="KW-1133">Transmembrane helix</keyword>
<protein>
    <recommendedName>
        <fullName evidence="4">DUF2029 domain-containing protein</fullName>
    </recommendedName>
</protein>
<evidence type="ECO:0000256" key="1">
    <source>
        <dbReference type="SAM" id="Phobius"/>
    </source>
</evidence>
<keyword evidence="1" id="KW-0812">Transmembrane</keyword>
<feature type="transmembrane region" description="Helical" evidence="1">
    <location>
        <begin position="188"/>
        <end position="205"/>
    </location>
</feature>
<keyword evidence="1" id="KW-0472">Membrane</keyword>
<dbReference type="Proteomes" id="UP000229559">
    <property type="component" value="Unassembled WGS sequence"/>
</dbReference>
<sequence>MAKTLKEKLIIFLLLLVPVLFFVFSYFWVDYGLFLLVADGHPFFNHFQWMIGFRDSHRPLLANVYLLLIGVLFGLQIFLLFVKRLKFLSVKNLFLLAGMGTLFFSLAYPFLSRDLFTYLFSAKMVLFYRVNPFVVPPMNFLSTDLWAGLVHNIEFPYAYGPVSLFFSLVPMFLFSGQRFILNFLGYKLINAALFYLTGFLLYKLNDKDKRVFSFWFFNPFLVVELLINAHNDLLMIGLFIVALFYLYKGSRLKAWLAFAASVLIKYASVIALPVMFLGKKNKPLYFKLLSFVSVVLLLAQRLRNVQGWYYTWLYMFLPLAKLKNQSWVLISMIGMLFLIHYYPFVKWGFWGATPLIPYSKWLFFSFLALIIFIELDLPNLKKRIKIFR</sequence>
<comment type="caution">
    <text evidence="2">The sequence shown here is derived from an EMBL/GenBank/DDBJ whole genome shotgun (WGS) entry which is preliminary data.</text>
</comment>
<feature type="transmembrane region" description="Helical" evidence="1">
    <location>
        <begin position="157"/>
        <end position="176"/>
    </location>
</feature>
<feature type="transmembrane region" description="Helical" evidence="1">
    <location>
        <begin position="284"/>
        <end position="303"/>
    </location>
</feature>
<feature type="transmembrane region" description="Helical" evidence="1">
    <location>
        <begin position="93"/>
        <end position="111"/>
    </location>
</feature>
<evidence type="ECO:0008006" key="4">
    <source>
        <dbReference type="Google" id="ProtNLM"/>
    </source>
</evidence>
<feature type="transmembrane region" description="Helical" evidence="1">
    <location>
        <begin position="225"/>
        <end position="247"/>
    </location>
</feature>
<evidence type="ECO:0000313" key="3">
    <source>
        <dbReference type="Proteomes" id="UP000229559"/>
    </source>
</evidence>
<accession>A0A2M6YQB0</accession>
<dbReference type="Pfam" id="PF26314">
    <property type="entry name" value="MptA_B_family"/>
    <property type="match status" value="1"/>
</dbReference>
<dbReference type="EMBL" id="PEXA01000021">
    <property type="protein sequence ID" value="PIU33317.1"/>
    <property type="molecule type" value="Genomic_DNA"/>
</dbReference>
<organism evidence="2 3">
    <name type="scientific">Candidatus Shapirobacteria bacterium CG07_land_8_20_14_0_80_39_12</name>
    <dbReference type="NCBI Taxonomy" id="1974480"/>
    <lineage>
        <taxon>Bacteria</taxon>
        <taxon>Candidatus Shapironibacteriota</taxon>
    </lineage>
</organism>
<reference evidence="3" key="1">
    <citation type="submission" date="2017-09" db="EMBL/GenBank/DDBJ databases">
        <title>Depth-based differentiation of microbial function through sediment-hosted aquifers and enrichment of novel symbionts in the deep terrestrial subsurface.</title>
        <authorList>
            <person name="Probst A.J."/>
            <person name="Ladd B."/>
            <person name="Jarett J.K."/>
            <person name="Geller-Mcgrath D.E."/>
            <person name="Sieber C.M.K."/>
            <person name="Emerson J.B."/>
            <person name="Anantharaman K."/>
            <person name="Thomas B.C."/>
            <person name="Malmstrom R."/>
            <person name="Stieglmeier M."/>
            <person name="Klingl A."/>
            <person name="Woyke T."/>
            <person name="Ryan C.M."/>
            <person name="Banfield J.F."/>
        </authorList>
    </citation>
    <scope>NUCLEOTIDE SEQUENCE [LARGE SCALE GENOMIC DNA]</scope>
</reference>
<evidence type="ECO:0000313" key="2">
    <source>
        <dbReference type="EMBL" id="PIU33317.1"/>
    </source>
</evidence>
<feature type="transmembrane region" description="Helical" evidence="1">
    <location>
        <begin position="60"/>
        <end position="81"/>
    </location>
</feature>
<feature type="transmembrane region" description="Helical" evidence="1">
    <location>
        <begin position="254"/>
        <end position="278"/>
    </location>
</feature>
<feature type="transmembrane region" description="Helical" evidence="1">
    <location>
        <begin position="9"/>
        <end position="29"/>
    </location>
</feature>
<feature type="transmembrane region" description="Helical" evidence="1">
    <location>
        <begin position="324"/>
        <end position="342"/>
    </location>
</feature>
<name>A0A2M6YQB0_9BACT</name>
<feature type="transmembrane region" description="Helical" evidence="1">
    <location>
        <begin position="362"/>
        <end position="380"/>
    </location>
</feature>
<proteinExistence type="predicted"/>
<dbReference type="AlphaFoldDB" id="A0A2M6YQB0"/>
<gene>
    <name evidence="2" type="ORF">COT04_00680</name>
</gene>